<keyword evidence="2" id="KW-1185">Reference proteome</keyword>
<proteinExistence type="predicted"/>
<dbReference type="Proteomes" id="UP000017248">
    <property type="component" value="Unassembled WGS sequence"/>
</dbReference>
<evidence type="ECO:0000313" key="2">
    <source>
        <dbReference type="Proteomes" id="UP000017248"/>
    </source>
</evidence>
<reference evidence="1" key="1">
    <citation type="submission" date="2013-09" db="EMBL/GenBank/DDBJ databases">
        <title>Draft Genome Sequence of five Lactobacillus helveticus strains CIRM-BIA 101T, 103, 104, 951 and 953 isolated from milk product.</title>
        <authorList>
            <person name="Valence F."/>
            <person name="Chuat V."/>
            <person name="Ma L."/>
            <person name="Creno S."/>
            <person name="Falentin H."/>
            <person name="Lortal S."/>
            <person name="Bizet C."/>
            <person name="Clermont D."/>
            <person name="Loux V."/>
            <person name="Bouchier C."/>
            <person name="Cousin S."/>
        </authorList>
    </citation>
    <scope>NUCLEOTIDE SEQUENCE [LARGE SCALE GENOMIC DNA]</scope>
    <source>
        <strain evidence="1">CIRM-BIA 951</strain>
    </source>
</reference>
<organism evidence="1 2">
    <name type="scientific">Lactobacillus helveticus CIRM-BIA 951</name>
    <dbReference type="NCBI Taxonomy" id="1226334"/>
    <lineage>
        <taxon>Bacteria</taxon>
        <taxon>Bacillati</taxon>
        <taxon>Bacillota</taxon>
        <taxon>Bacilli</taxon>
        <taxon>Lactobacillales</taxon>
        <taxon>Lactobacillaceae</taxon>
        <taxon>Lactobacillus</taxon>
    </lineage>
</organism>
<dbReference type="RefSeq" id="WP_023190911.1">
    <property type="nucleotide sequence ID" value="NZ_HG530838.1"/>
</dbReference>
<name>U6F3N0_LACHE</name>
<protein>
    <submittedName>
        <fullName evidence="1">Uncharacterized protein</fullName>
    </submittedName>
</protein>
<evidence type="ECO:0000313" key="1">
    <source>
        <dbReference type="EMBL" id="CDI58571.1"/>
    </source>
</evidence>
<gene>
    <name evidence="1" type="ORF">LHCIRMBIA951_00803</name>
</gene>
<sequence length="62" mass="7026">MESIYQPRVGSRRTDKYEDVKQNLISCSNAIYFAISPFNRISANAKSILGIKKASCANNWQK</sequence>
<dbReference type="EMBL" id="CBUK010000083">
    <property type="protein sequence ID" value="CDI58571.1"/>
    <property type="molecule type" value="Genomic_DNA"/>
</dbReference>
<accession>U6F3N0</accession>
<comment type="caution">
    <text evidence="1">The sequence shown here is derived from an EMBL/GenBank/DDBJ whole genome shotgun (WGS) entry which is preliminary data.</text>
</comment>
<dbReference type="HOGENOM" id="CLU_2898559_0_0_9"/>
<dbReference type="AlphaFoldDB" id="U6F3N0"/>